<dbReference type="PANTHER" id="PTHR15628">
    <property type="entry name" value="RWD DOMAIN-CONTAINING PROTEIN 3"/>
    <property type="match status" value="1"/>
</dbReference>
<dbReference type="PANTHER" id="PTHR15628:SF1">
    <property type="entry name" value="RWD DOMAIN-CONTAINING PROTEIN 3"/>
    <property type="match status" value="1"/>
</dbReference>
<evidence type="ECO:0000259" key="7">
    <source>
        <dbReference type="PROSITE" id="PS50908"/>
    </source>
</evidence>
<dbReference type="Pfam" id="PF05773">
    <property type="entry name" value="RWD"/>
    <property type="match status" value="1"/>
</dbReference>
<dbReference type="GO" id="GO:0033554">
    <property type="term" value="P:cellular response to stress"/>
    <property type="evidence" value="ECO:0007669"/>
    <property type="project" value="UniProtKB-ARBA"/>
</dbReference>
<evidence type="ECO:0000256" key="2">
    <source>
        <dbReference type="ARBA" id="ARBA00004496"/>
    </source>
</evidence>
<sequence>MSEVALEEISVLSAIYCNKDEFTLLEESAEKGVVFRIQVASETETGKKWVSLVFNLPPDYPRCLPDVSVSSEQLTRQQCRRVRQSLLEKASELCSEPMVHELLLWLQQNLADIAGIEQQVVCVGAGDGDNAVSAAGGELWMALLLLDHMRAKTKYKKIIEKWTLELELTGRLFIGKLILIILQGAKRSIKEYLHLQKTVKVDVDSAGKKCKEKMMRILCEAPLPEGCKELTSFEVKEISSVEELKGEFELVGLLELYQEFVCSLI</sequence>
<dbReference type="CDD" id="cd23819">
    <property type="entry name" value="RWD_RWDD3"/>
    <property type="match status" value="1"/>
</dbReference>
<dbReference type="InterPro" id="IPR006575">
    <property type="entry name" value="RWD_dom"/>
</dbReference>
<dbReference type="PROSITE" id="PS50908">
    <property type="entry name" value="RWD"/>
    <property type="match status" value="1"/>
</dbReference>
<gene>
    <name evidence="8" type="ORF">ANANG_G00125410</name>
</gene>
<dbReference type="CDD" id="cd24164">
    <property type="entry name" value="RWDD3_C"/>
    <property type="match status" value="1"/>
</dbReference>
<dbReference type="EMBL" id="JAFIRN010000006">
    <property type="protein sequence ID" value="KAG5847379.1"/>
    <property type="molecule type" value="Genomic_DNA"/>
</dbReference>
<dbReference type="AlphaFoldDB" id="A0A9D3RXI8"/>
<dbReference type="SUPFAM" id="SSF54495">
    <property type="entry name" value="UBC-like"/>
    <property type="match status" value="1"/>
</dbReference>
<evidence type="ECO:0000313" key="8">
    <source>
        <dbReference type="EMBL" id="KAG5847379.1"/>
    </source>
</evidence>
<dbReference type="GO" id="GO:0033235">
    <property type="term" value="P:positive regulation of protein sumoylation"/>
    <property type="evidence" value="ECO:0007669"/>
    <property type="project" value="InterPro"/>
</dbReference>
<comment type="caution">
    <text evidence="8">The sequence shown here is derived from an EMBL/GenBank/DDBJ whole genome shotgun (WGS) entry which is preliminary data.</text>
</comment>
<proteinExistence type="predicted"/>
<feature type="domain" description="RWD" evidence="7">
    <location>
        <begin position="7"/>
        <end position="113"/>
    </location>
</feature>
<name>A0A9D3RXI8_ANGAN</name>
<evidence type="ECO:0000313" key="9">
    <source>
        <dbReference type="Proteomes" id="UP001044222"/>
    </source>
</evidence>
<protein>
    <recommendedName>
        <fullName evidence="3">RWD domain-containing protein 3</fullName>
    </recommendedName>
</protein>
<dbReference type="SMART" id="SM00591">
    <property type="entry name" value="RWD"/>
    <property type="match status" value="1"/>
</dbReference>
<dbReference type="Proteomes" id="UP001044222">
    <property type="component" value="Chromosome 6"/>
</dbReference>
<evidence type="ECO:0000256" key="5">
    <source>
        <dbReference type="ARBA" id="ARBA00023242"/>
    </source>
</evidence>
<dbReference type="InterPro" id="IPR038840">
    <property type="entry name" value="RWDD3"/>
</dbReference>
<dbReference type="Gene3D" id="3.10.110.10">
    <property type="entry name" value="Ubiquitin Conjugating Enzyme"/>
    <property type="match status" value="1"/>
</dbReference>
<reference evidence="8" key="1">
    <citation type="submission" date="2021-01" db="EMBL/GenBank/DDBJ databases">
        <title>A chromosome-scale assembly of European eel, Anguilla anguilla.</title>
        <authorList>
            <person name="Henkel C."/>
            <person name="Jong-Raadsen S.A."/>
            <person name="Dufour S."/>
            <person name="Weltzien F.-A."/>
            <person name="Palstra A.P."/>
            <person name="Pelster B."/>
            <person name="Spaink H.P."/>
            <person name="Van Den Thillart G.E."/>
            <person name="Jansen H."/>
            <person name="Zahm M."/>
            <person name="Klopp C."/>
            <person name="Cedric C."/>
            <person name="Louis A."/>
            <person name="Berthelot C."/>
            <person name="Parey E."/>
            <person name="Roest Crollius H."/>
            <person name="Montfort J."/>
            <person name="Robinson-Rechavi M."/>
            <person name="Bucao C."/>
            <person name="Bouchez O."/>
            <person name="Gislard M."/>
            <person name="Lluch J."/>
            <person name="Milhes M."/>
            <person name="Lampietro C."/>
            <person name="Lopez Roques C."/>
            <person name="Donnadieu C."/>
            <person name="Braasch I."/>
            <person name="Desvignes T."/>
            <person name="Postlethwait J."/>
            <person name="Bobe J."/>
            <person name="Guiguen Y."/>
            <person name="Dirks R."/>
        </authorList>
    </citation>
    <scope>NUCLEOTIDE SEQUENCE</scope>
    <source>
        <strain evidence="8">Tag_6206</strain>
        <tissue evidence="8">Liver</tissue>
    </source>
</reference>
<keyword evidence="9" id="KW-1185">Reference proteome</keyword>
<keyword evidence="5" id="KW-0539">Nucleus</keyword>
<accession>A0A9D3RXI8</accession>
<dbReference type="InterPro" id="IPR016135">
    <property type="entry name" value="UBQ-conjugating_enzyme/RWD"/>
</dbReference>
<comment type="function">
    <text evidence="6">Enhancer of SUMO conjugation. Increases SUMO conjugation to proteins by promoting the: binding of E1 and E2 enzymes, thioester linkage between SUMO and ube2i/ubc9 and transfer of SUMO to specific target proteins which include hif1a, pias, nfkbia, nr3c1 and top1. Has no effect on ubiquitination.</text>
</comment>
<evidence type="ECO:0000256" key="3">
    <source>
        <dbReference type="ARBA" id="ARBA00015444"/>
    </source>
</evidence>
<organism evidence="8 9">
    <name type="scientific">Anguilla anguilla</name>
    <name type="common">European freshwater eel</name>
    <name type="synonym">Muraena anguilla</name>
    <dbReference type="NCBI Taxonomy" id="7936"/>
    <lineage>
        <taxon>Eukaryota</taxon>
        <taxon>Metazoa</taxon>
        <taxon>Chordata</taxon>
        <taxon>Craniata</taxon>
        <taxon>Vertebrata</taxon>
        <taxon>Euteleostomi</taxon>
        <taxon>Actinopterygii</taxon>
        <taxon>Neopterygii</taxon>
        <taxon>Teleostei</taxon>
        <taxon>Anguilliformes</taxon>
        <taxon>Anguillidae</taxon>
        <taxon>Anguilla</taxon>
    </lineage>
</organism>
<comment type="subcellular location">
    <subcellularLocation>
        <location evidence="2">Cytoplasm</location>
    </subcellularLocation>
    <subcellularLocation>
        <location evidence="1">Nucleus</location>
    </subcellularLocation>
</comment>
<dbReference type="FunFam" id="3.10.110.10:FF:000050">
    <property type="entry name" value="eIF-2-alpha kinase GCN2"/>
    <property type="match status" value="1"/>
</dbReference>
<dbReference type="GO" id="GO:0005737">
    <property type="term" value="C:cytoplasm"/>
    <property type="evidence" value="ECO:0007669"/>
    <property type="project" value="UniProtKB-SubCell"/>
</dbReference>
<dbReference type="GO" id="GO:0005634">
    <property type="term" value="C:nucleus"/>
    <property type="evidence" value="ECO:0007669"/>
    <property type="project" value="UniProtKB-SubCell"/>
</dbReference>
<evidence type="ECO:0000256" key="4">
    <source>
        <dbReference type="ARBA" id="ARBA00022490"/>
    </source>
</evidence>
<evidence type="ECO:0000256" key="6">
    <source>
        <dbReference type="ARBA" id="ARBA00053748"/>
    </source>
</evidence>
<dbReference type="GO" id="GO:0010468">
    <property type="term" value="P:regulation of gene expression"/>
    <property type="evidence" value="ECO:0007669"/>
    <property type="project" value="UniProtKB-ARBA"/>
</dbReference>
<evidence type="ECO:0000256" key="1">
    <source>
        <dbReference type="ARBA" id="ARBA00004123"/>
    </source>
</evidence>
<dbReference type="GO" id="GO:1902073">
    <property type="term" value="P:positive regulation of hypoxia-inducible factor-1alpha signaling pathway"/>
    <property type="evidence" value="ECO:0007669"/>
    <property type="project" value="InterPro"/>
</dbReference>
<keyword evidence="4" id="KW-0963">Cytoplasm</keyword>